<sequence length="72" mass="7974">MSHGFCLTHDRFRQAFGDQVDRLVDGKSKHSGLATNKNLAMVAFTDDGSCVKSITIFPREQHAPKTTVTQSH</sequence>
<gene>
    <name evidence="1" type="ORF">J2793_007486</name>
</gene>
<accession>A0AB73IPT8</accession>
<evidence type="ECO:0000313" key="1">
    <source>
        <dbReference type="EMBL" id="MDP9652011.1"/>
    </source>
</evidence>
<proteinExistence type="predicted"/>
<comment type="caution">
    <text evidence="1">The sequence shown here is derived from an EMBL/GenBank/DDBJ whole genome shotgun (WGS) entry which is preliminary data.</text>
</comment>
<protein>
    <submittedName>
        <fullName evidence="1">Uncharacterized protein</fullName>
    </submittedName>
</protein>
<reference evidence="1" key="1">
    <citation type="submission" date="2023-07" db="EMBL/GenBank/DDBJ databases">
        <title>Sorghum-associated microbial communities from plants grown in Nebraska, USA.</title>
        <authorList>
            <person name="Schachtman D."/>
        </authorList>
    </citation>
    <scope>NUCLEOTIDE SEQUENCE</scope>
    <source>
        <strain evidence="1">DS1061</strain>
    </source>
</reference>
<dbReference type="AlphaFoldDB" id="A0AB73IPT8"/>
<dbReference type="EMBL" id="JAURTK010000050">
    <property type="protein sequence ID" value="MDP9652011.1"/>
    <property type="molecule type" value="Genomic_DNA"/>
</dbReference>
<dbReference type="RefSeq" id="WP_204520813.1">
    <property type="nucleotide sequence ID" value="NZ_JAURTK010000050.1"/>
</dbReference>
<organism evidence="1 2">
    <name type="scientific">Paraburkholderia caledonica</name>
    <dbReference type="NCBI Taxonomy" id="134536"/>
    <lineage>
        <taxon>Bacteria</taxon>
        <taxon>Pseudomonadati</taxon>
        <taxon>Pseudomonadota</taxon>
        <taxon>Betaproteobacteria</taxon>
        <taxon>Burkholderiales</taxon>
        <taxon>Burkholderiaceae</taxon>
        <taxon>Paraburkholderia</taxon>
    </lineage>
</organism>
<name>A0AB73IPT8_9BURK</name>
<dbReference type="Proteomes" id="UP001229486">
    <property type="component" value="Unassembled WGS sequence"/>
</dbReference>
<evidence type="ECO:0000313" key="2">
    <source>
        <dbReference type="Proteomes" id="UP001229486"/>
    </source>
</evidence>